<sequence>MERKQKKRAKQLKTAQKVAKKLGLQIVPKAESEDEFDLDPLKGTALLARVSRKLPVLRSASPEENANTEAISGGFAQQPGATLTTMPQTISDNIDMFATPGGSLYSTSSAPARPLTLSR</sequence>
<gene>
    <name evidence="1" type="ORF">LTR37_021143</name>
</gene>
<organism evidence="1 2">
    <name type="scientific">Vermiconidia calcicola</name>
    <dbReference type="NCBI Taxonomy" id="1690605"/>
    <lineage>
        <taxon>Eukaryota</taxon>
        <taxon>Fungi</taxon>
        <taxon>Dikarya</taxon>
        <taxon>Ascomycota</taxon>
        <taxon>Pezizomycotina</taxon>
        <taxon>Dothideomycetes</taxon>
        <taxon>Dothideomycetidae</taxon>
        <taxon>Mycosphaerellales</taxon>
        <taxon>Extremaceae</taxon>
        <taxon>Vermiconidia</taxon>
    </lineage>
</organism>
<proteinExistence type="predicted"/>
<accession>A0ACC3M9M2</accession>
<protein>
    <submittedName>
        <fullName evidence="1">Uncharacterized protein</fullName>
    </submittedName>
</protein>
<name>A0ACC3M9M2_9PEZI</name>
<evidence type="ECO:0000313" key="1">
    <source>
        <dbReference type="EMBL" id="KAK3680592.1"/>
    </source>
</evidence>
<dbReference type="EMBL" id="JAUTXU010000441">
    <property type="protein sequence ID" value="KAK3680592.1"/>
    <property type="molecule type" value="Genomic_DNA"/>
</dbReference>
<evidence type="ECO:0000313" key="2">
    <source>
        <dbReference type="Proteomes" id="UP001281147"/>
    </source>
</evidence>
<comment type="caution">
    <text evidence="1">The sequence shown here is derived from an EMBL/GenBank/DDBJ whole genome shotgun (WGS) entry which is preliminary data.</text>
</comment>
<dbReference type="Proteomes" id="UP001281147">
    <property type="component" value="Unassembled WGS sequence"/>
</dbReference>
<keyword evidence="2" id="KW-1185">Reference proteome</keyword>
<reference evidence="1" key="1">
    <citation type="submission" date="2023-07" db="EMBL/GenBank/DDBJ databases">
        <title>Black Yeasts Isolated from many extreme environments.</title>
        <authorList>
            <person name="Coleine C."/>
            <person name="Stajich J.E."/>
            <person name="Selbmann L."/>
        </authorList>
    </citation>
    <scope>NUCLEOTIDE SEQUENCE</scope>
    <source>
        <strain evidence="1">CCFEE 5714</strain>
    </source>
</reference>